<dbReference type="RefSeq" id="XP_037218014.1">
    <property type="nucleotide sequence ID" value="XM_037364772.1"/>
</dbReference>
<dbReference type="OrthoDB" id="3795764at2759"/>
<accession>A0A8H6SFL7</accession>
<reference evidence="1" key="1">
    <citation type="submission" date="2020-05" db="EMBL/GenBank/DDBJ databases">
        <title>Mycena genomes resolve the evolution of fungal bioluminescence.</title>
        <authorList>
            <person name="Tsai I.J."/>
        </authorList>
    </citation>
    <scope>NUCLEOTIDE SEQUENCE</scope>
    <source>
        <strain evidence="1">171206Taipei</strain>
    </source>
</reference>
<dbReference type="AlphaFoldDB" id="A0A8H6SFL7"/>
<sequence>MHPALEARFKNEFPTLFRDSRVRCYIENGWEGLLRILCLTLTQPDETPSDSEFESRTILIQVKQRYGCLRAYISSTAARQRIKFHVERESYLVCERCGEDGRLATVEGWISTVCQECADMIRADGKEWRWLEVGFEDESDEDES</sequence>
<gene>
    <name evidence="1" type="ORF">MIND_00809700</name>
</gene>
<evidence type="ECO:0000313" key="1">
    <source>
        <dbReference type="EMBL" id="KAF7298626.1"/>
    </source>
</evidence>
<name>A0A8H6SFL7_9AGAR</name>
<protein>
    <submittedName>
        <fullName evidence="1">Uncharacterized protein</fullName>
    </submittedName>
</protein>
<organism evidence="1 2">
    <name type="scientific">Mycena indigotica</name>
    <dbReference type="NCBI Taxonomy" id="2126181"/>
    <lineage>
        <taxon>Eukaryota</taxon>
        <taxon>Fungi</taxon>
        <taxon>Dikarya</taxon>
        <taxon>Basidiomycota</taxon>
        <taxon>Agaricomycotina</taxon>
        <taxon>Agaricomycetes</taxon>
        <taxon>Agaricomycetidae</taxon>
        <taxon>Agaricales</taxon>
        <taxon>Marasmiineae</taxon>
        <taxon>Mycenaceae</taxon>
        <taxon>Mycena</taxon>
    </lineage>
</organism>
<comment type="caution">
    <text evidence="1">The sequence shown here is derived from an EMBL/GenBank/DDBJ whole genome shotgun (WGS) entry which is preliminary data.</text>
</comment>
<dbReference type="GeneID" id="59347288"/>
<dbReference type="Proteomes" id="UP000636479">
    <property type="component" value="Unassembled WGS sequence"/>
</dbReference>
<keyword evidence="2" id="KW-1185">Reference proteome</keyword>
<proteinExistence type="predicted"/>
<dbReference type="EMBL" id="JACAZF010000007">
    <property type="protein sequence ID" value="KAF7298626.1"/>
    <property type="molecule type" value="Genomic_DNA"/>
</dbReference>
<evidence type="ECO:0000313" key="2">
    <source>
        <dbReference type="Proteomes" id="UP000636479"/>
    </source>
</evidence>